<organism evidence="2 3">
    <name type="scientific">Equus przewalskii</name>
    <name type="common">Przewalski's horse</name>
    <name type="synonym">Equus caballus przewalskii</name>
    <dbReference type="NCBI Taxonomy" id="9798"/>
    <lineage>
        <taxon>Eukaryota</taxon>
        <taxon>Metazoa</taxon>
        <taxon>Chordata</taxon>
        <taxon>Craniata</taxon>
        <taxon>Vertebrata</taxon>
        <taxon>Euteleostomi</taxon>
        <taxon>Mammalia</taxon>
        <taxon>Eutheria</taxon>
        <taxon>Laurasiatheria</taxon>
        <taxon>Perissodactyla</taxon>
        <taxon>Equidae</taxon>
        <taxon>Equus</taxon>
    </lineage>
</organism>
<dbReference type="RefSeq" id="XP_070440851.1">
    <property type="nucleotide sequence ID" value="XM_070584750.1"/>
</dbReference>
<proteinExistence type="predicted"/>
<protein>
    <submittedName>
        <fullName evidence="3">Spermatogenesis-associated serine-rich protein 1 isoform X2</fullName>
    </submittedName>
</protein>
<keyword evidence="2" id="KW-1185">Reference proteome</keyword>
<dbReference type="Proteomes" id="UP001652662">
    <property type="component" value="Chromosome 19"/>
</dbReference>
<reference evidence="3" key="1">
    <citation type="submission" date="2025-08" db="UniProtKB">
        <authorList>
            <consortium name="RefSeq"/>
        </authorList>
    </citation>
    <scope>IDENTIFICATION</scope>
    <source>
        <tissue evidence="3">Blood</tissue>
    </source>
</reference>
<evidence type="ECO:0000313" key="2">
    <source>
        <dbReference type="Proteomes" id="UP001652662"/>
    </source>
</evidence>
<dbReference type="PANTHER" id="PTHR35845:SF1">
    <property type="entry name" value="SPERMATOGENESIS-ASSOCIATED SERINE-RICH PROTEIN 1"/>
    <property type="match status" value="1"/>
</dbReference>
<gene>
    <name evidence="3" type="primary">SPATS1</name>
</gene>
<dbReference type="Pfam" id="PF15160">
    <property type="entry name" value="SASRP1"/>
    <property type="match status" value="1"/>
</dbReference>
<evidence type="ECO:0000256" key="1">
    <source>
        <dbReference type="SAM" id="MobiDB-lite"/>
    </source>
</evidence>
<dbReference type="InterPro" id="IPR029165">
    <property type="entry name" value="SASRP1"/>
</dbReference>
<accession>A0ABM4LK81</accession>
<evidence type="ECO:0000313" key="3">
    <source>
        <dbReference type="RefSeq" id="XP_070440851.1"/>
    </source>
</evidence>
<dbReference type="GeneID" id="103564891"/>
<feature type="region of interest" description="Disordered" evidence="1">
    <location>
        <begin position="49"/>
        <end position="118"/>
    </location>
</feature>
<dbReference type="PANTHER" id="PTHR35845">
    <property type="entry name" value="SPERMATOGENESIS-ASSOCIATED SERINE-RICH PROTEIN 1"/>
    <property type="match status" value="1"/>
</dbReference>
<name>A0ABM4LK81_EQUPR</name>
<sequence length="242" mass="26753">MYTGNGPRGCRVPSISRVTCCTELEKAPEKGDSGMTMAERRYSTKHNDFLGSNGCFANTPSSGRSVSPSSSVETGLGVSEPPGPCRVSVHLERAADLAQKSSSSHSDHSSETSLPKIQNDKYPEEFSLLKLQTNIDPRNGIPKLTPGDNPYMYPEQSKDFHKAGSTLPPVNFSLVPYEKKFDTFIPLEPLPQIPNLPFWVKEKANRLKNEIREVEELDNWQPAFPSIHSLLTAGSLDFTRQS</sequence>
<feature type="compositionally biased region" description="Low complexity" evidence="1">
    <location>
        <begin position="60"/>
        <end position="72"/>
    </location>
</feature>